<protein>
    <submittedName>
        <fullName evidence="1">Uncharacterized protein</fullName>
    </submittedName>
</protein>
<gene>
    <name evidence="1" type="ORF">PoB_005180100</name>
</gene>
<dbReference type="AlphaFoldDB" id="A0AAV4BXM5"/>
<name>A0AAV4BXM5_9GAST</name>
<proteinExistence type="predicted"/>
<comment type="caution">
    <text evidence="1">The sequence shown here is derived from an EMBL/GenBank/DDBJ whole genome shotgun (WGS) entry which is preliminary data.</text>
</comment>
<dbReference type="Proteomes" id="UP000735302">
    <property type="component" value="Unassembled WGS sequence"/>
</dbReference>
<reference evidence="1 2" key="1">
    <citation type="journal article" date="2021" name="Elife">
        <title>Chloroplast acquisition without the gene transfer in kleptoplastic sea slugs, Plakobranchus ocellatus.</title>
        <authorList>
            <person name="Maeda T."/>
            <person name="Takahashi S."/>
            <person name="Yoshida T."/>
            <person name="Shimamura S."/>
            <person name="Takaki Y."/>
            <person name="Nagai Y."/>
            <person name="Toyoda A."/>
            <person name="Suzuki Y."/>
            <person name="Arimoto A."/>
            <person name="Ishii H."/>
            <person name="Satoh N."/>
            <person name="Nishiyama T."/>
            <person name="Hasebe M."/>
            <person name="Maruyama T."/>
            <person name="Minagawa J."/>
            <person name="Obokata J."/>
            <person name="Shigenobu S."/>
        </authorList>
    </citation>
    <scope>NUCLEOTIDE SEQUENCE [LARGE SCALE GENOMIC DNA]</scope>
</reference>
<accession>A0AAV4BXM5</accession>
<sequence length="92" mass="10471">MCRHVPMLPQKIVQKGLPIKTFGGTSASISLILYLCSKEISIEQHLKYMKLLQFRGRLKMQKSAEMWTIRSTGVCGISTRTAILRCCRELGR</sequence>
<dbReference type="EMBL" id="BLXT01005746">
    <property type="protein sequence ID" value="GFO25296.1"/>
    <property type="molecule type" value="Genomic_DNA"/>
</dbReference>
<keyword evidence="2" id="KW-1185">Reference proteome</keyword>
<organism evidence="1 2">
    <name type="scientific">Plakobranchus ocellatus</name>
    <dbReference type="NCBI Taxonomy" id="259542"/>
    <lineage>
        <taxon>Eukaryota</taxon>
        <taxon>Metazoa</taxon>
        <taxon>Spiralia</taxon>
        <taxon>Lophotrochozoa</taxon>
        <taxon>Mollusca</taxon>
        <taxon>Gastropoda</taxon>
        <taxon>Heterobranchia</taxon>
        <taxon>Euthyneura</taxon>
        <taxon>Panpulmonata</taxon>
        <taxon>Sacoglossa</taxon>
        <taxon>Placobranchoidea</taxon>
        <taxon>Plakobranchidae</taxon>
        <taxon>Plakobranchus</taxon>
    </lineage>
</organism>
<evidence type="ECO:0000313" key="1">
    <source>
        <dbReference type="EMBL" id="GFO25296.1"/>
    </source>
</evidence>
<evidence type="ECO:0000313" key="2">
    <source>
        <dbReference type="Proteomes" id="UP000735302"/>
    </source>
</evidence>